<evidence type="ECO:0000313" key="3">
    <source>
        <dbReference type="Proteomes" id="UP001152561"/>
    </source>
</evidence>
<evidence type="ECO:0000256" key="1">
    <source>
        <dbReference type="SAM" id="MobiDB-lite"/>
    </source>
</evidence>
<name>A0A9Q1LD54_9SOLA</name>
<keyword evidence="3" id="KW-1185">Reference proteome</keyword>
<proteinExistence type="predicted"/>
<reference evidence="3" key="1">
    <citation type="journal article" date="2023" name="Proc. Natl. Acad. Sci. U.S.A.">
        <title>Genomic and structural basis for evolution of tropane alkaloid biosynthesis.</title>
        <authorList>
            <person name="Wanga Y.-J."/>
            <person name="Taina T."/>
            <person name="Yua J.-Y."/>
            <person name="Lia J."/>
            <person name="Xua B."/>
            <person name="Chenc J."/>
            <person name="D'Auriad J.C."/>
            <person name="Huanga J.-P."/>
            <person name="Huanga S.-X."/>
        </authorList>
    </citation>
    <scope>NUCLEOTIDE SEQUENCE [LARGE SCALE GENOMIC DNA]</scope>
    <source>
        <strain evidence="3">cv. KIB-2019</strain>
    </source>
</reference>
<dbReference type="InterPro" id="IPR044655">
    <property type="entry name" value="BAGP1-like"/>
</dbReference>
<dbReference type="EMBL" id="JAJAGQ010000019">
    <property type="protein sequence ID" value="KAJ8533622.1"/>
    <property type="molecule type" value="Genomic_DNA"/>
</dbReference>
<comment type="caution">
    <text evidence="2">The sequence shown here is derived from an EMBL/GenBank/DDBJ whole genome shotgun (WGS) entry which is preliminary data.</text>
</comment>
<feature type="region of interest" description="Disordered" evidence="1">
    <location>
        <begin position="1"/>
        <end position="20"/>
    </location>
</feature>
<dbReference type="PANTHER" id="PTHR47038:SF4">
    <property type="entry name" value="BAG-ASSOCIATED GRAM PROTEIN 1-LIKE"/>
    <property type="match status" value="1"/>
</dbReference>
<dbReference type="OrthoDB" id="1716422at2759"/>
<dbReference type="AlphaFoldDB" id="A0A9Q1LD54"/>
<protein>
    <submittedName>
        <fullName evidence="2">Uncharacterized protein</fullName>
    </submittedName>
</protein>
<sequence length="74" mass="8272">MHSIILRTGAGGHGVPPLGNPDGRVRYMFASFWNRNHAIRALQRSATNYHAMLEAEKNVSSVLLISPSDDYLRH</sequence>
<organism evidence="2 3">
    <name type="scientific">Anisodus acutangulus</name>
    <dbReference type="NCBI Taxonomy" id="402998"/>
    <lineage>
        <taxon>Eukaryota</taxon>
        <taxon>Viridiplantae</taxon>
        <taxon>Streptophyta</taxon>
        <taxon>Embryophyta</taxon>
        <taxon>Tracheophyta</taxon>
        <taxon>Spermatophyta</taxon>
        <taxon>Magnoliopsida</taxon>
        <taxon>eudicotyledons</taxon>
        <taxon>Gunneridae</taxon>
        <taxon>Pentapetalae</taxon>
        <taxon>asterids</taxon>
        <taxon>lamiids</taxon>
        <taxon>Solanales</taxon>
        <taxon>Solanaceae</taxon>
        <taxon>Solanoideae</taxon>
        <taxon>Hyoscyameae</taxon>
        <taxon>Anisodus</taxon>
    </lineage>
</organism>
<dbReference type="Proteomes" id="UP001152561">
    <property type="component" value="Unassembled WGS sequence"/>
</dbReference>
<dbReference type="PANTHER" id="PTHR47038">
    <property type="entry name" value="BAG-ASSOCIATED GRAM PROTEIN 1"/>
    <property type="match status" value="1"/>
</dbReference>
<evidence type="ECO:0000313" key="2">
    <source>
        <dbReference type="EMBL" id="KAJ8533622.1"/>
    </source>
</evidence>
<gene>
    <name evidence="2" type="ORF">K7X08_006946</name>
</gene>
<accession>A0A9Q1LD54</accession>